<evidence type="ECO:0000313" key="7">
    <source>
        <dbReference type="Proteomes" id="UP001156660"/>
    </source>
</evidence>
<organism evidence="5 6">
    <name type="scientific">Aliivibrio sifiae</name>
    <dbReference type="NCBI Taxonomy" id="566293"/>
    <lineage>
        <taxon>Bacteria</taxon>
        <taxon>Pseudomonadati</taxon>
        <taxon>Pseudomonadota</taxon>
        <taxon>Gammaproteobacteria</taxon>
        <taxon>Vibrionales</taxon>
        <taxon>Vibrionaceae</taxon>
        <taxon>Aliivibrio</taxon>
    </lineage>
</organism>
<dbReference type="PANTHER" id="PTHR36220:SF1">
    <property type="entry name" value="GAMMA TUBULIN COMPLEX COMPONENT C-TERMINAL DOMAIN-CONTAINING PROTEIN"/>
    <property type="match status" value="1"/>
</dbReference>
<name>A0A2S7X988_9GAMM</name>
<accession>A0A2S7X988</accession>
<evidence type="ECO:0000313" key="5">
    <source>
        <dbReference type="EMBL" id="PQJ87918.1"/>
    </source>
</evidence>
<proteinExistence type="predicted"/>
<reference evidence="7" key="3">
    <citation type="journal article" date="2019" name="Int. J. Syst. Evol. Microbiol.">
        <title>The Global Catalogue of Microorganisms (GCM) 10K type strain sequencing project: providing services to taxonomists for standard genome sequencing and annotation.</title>
        <authorList>
            <consortium name="The Broad Institute Genomics Platform"/>
            <consortium name="The Broad Institute Genome Sequencing Center for Infectious Disease"/>
            <person name="Wu L."/>
            <person name="Ma J."/>
        </authorList>
    </citation>
    <scope>NUCLEOTIDE SEQUENCE [LARGE SCALE GENOMIC DNA]</scope>
    <source>
        <strain evidence="7">NBRC 105001</strain>
    </source>
</reference>
<dbReference type="InterPro" id="IPR011043">
    <property type="entry name" value="Gal_Oxase/kelch_b-propeller"/>
</dbReference>
<dbReference type="InterPro" id="IPR028994">
    <property type="entry name" value="Integrin_alpha_N"/>
</dbReference>
<evidence type="ECO:0000256" key="3">
    <source>
        <dbReference type="ARBA" id="ARBA00023180"/>
    </source>
</evidence>
<dbReference type="EMBL" id="BSOU01000001">
    <property type="protein sequence ID" value="GLR73560.1"/>
    <property type="molecule type" value="Genomic_DNA"/>
</dbReference>
<dbReference type="Pfam" id="PF14312">
    <property type="entry name" value="FG-GAP_2"/>
    <property type="match status" value="3"/>
</dbReference>
<evidence type="ECO:0000256" key="1">
    <source>
        <dbReference type="ARBA" id="ARBA00022729"/>
    </source>
</evidence>
<sequence>MKNFIILALACSLFACNSENSGLPTQVGGNYQPESFNFHEILSVDGNVKTYFFEWEDSSNASYYTLCEKNNNYKDNCNIIQDNLNGLSTQYELSTLLTPKFLDKEFFIIARNGNNIKLSNVRSVNQDEYLKSIGVVKSSNAKDNDYFGRSVSFSEDGNTLSIGAFGVDGLKGKVYIYQKKDNLWEQRVELSPDDLEAGDRFGISNAISKDGKTLVVGADHHNYNPLSEVGKPGKAYVYHNVADSWVFDRILTRGVNDDSFGLYISISDNGSTIAIASPGENNDIGNVYLYTNDGGVWSDKSLAPSHTDPYGPNRFGSSVSLSSNGNVVAIGAVGESLDSSHTNLGGVYIFKKQMGNWEEKTRLELPSTISGQQYHFGYSVSLDNTGATLAIGSPEEGSLGAVYIFKESNDSWSQVEKVQHPSLQNGDQFGYRVKLSGDANSLIIGAFTDNSGDIFLDDNLVENSGAVYFYKKENDFWFFDSYIKSPKNQEDGHFGLGLDISDDGSQMFIGARRESNGQGKVYLY</sequence>
<dbReference type="SUPFAM" id="SSF50965">
    <property type="entry name" value="Galactose oxidase, central domain"/>
    <property type="match status" value="1"/>
</dbReference>
<dbReference type="Gene3D" id="2.130.10.130">
    <property type="entry name" value="Integrin alpha, N-terminal"/>
    <property type="match status" value="2"/>
</dbReference>
<evidence type="ECO:0000313" key="4">
    <source>
        <dbReference type="EMBL" id="GLR73560.1"/>
    </source>
</evidence>
<dbReference type="EMBL" id="MSCP01000002">
    <property type="protein sequence ID" value="PQJ87918.1"/>
    <property type="molecule type" value="Genomic_DNA"/>
</dbReference>
<dbReference type="SMART" id="SM00191">
    <property type="entry name" value="Int_alpha"/>
    <property type="match status" value="5"/>
</dbReference>
<dbReference type="PANTHER" id="PTHR36220">
    <property type="entry name" value="UNNAMED PRODUCT"/>
    <property type="match status" value="1"/>
</dbReference>
<dbReference type="PROSITE" id="PS51257">
    <property type="entry name" value="PROKAR_LIPOPROTEIN"/>
    <property type="match status" value="1"/>
</dbReference>
<evidence type="ECO:0008006" key="8">
    <source>
        <dbReference type="Google" id="ProtNLM"/>
    </source>
</evidence>
<dbReference type="OrthoDB" id="9782766at2"/>
<dbReference type="Proteomes" id="UP001156660">
    <property type="component" value="Unassembled WGS sequence"/>
</dbReference>
<comment type="caution">
    <text evidence="5">The sequence shown here is derived from an EMBL/GenBank/DDBJ whole genome shotgun (WGS) entry which is preliminary data.</text>
</comment>
<reference evidence="4" key="1">
    <citation type="journal article" date="2014" name="Int. J. Syst. Evol. Microbiol.">
        <title>Complete genome of a new Firmicutes species belonging to the dominant human colonic microbiota ('Ruminococcus bicirculans') reveals two chromosomes and a selective capacity to utilize plant glucans.</title>
        <authorList>
            <consortium name="NISC Comparative Sequencing Program"/>
            <person name="Wegmann U."/>
            <person name="Louis P."/>
            <person name="Goesmann A."/>
            <person name="Henrissat B."/>
            <person name="Duncan S.H."/>
            <person name="Flint H.J."/>
        </authorList>
    </citation>
    <scope>NUCLEOTIDE SEQUENCE</scope>
    <source>
        <strain evidence="4">NBRC 105001</strain>
    </source>
</reference>
<dbReference type="Proteomes" id="UP000239273">
    <property type="component" value="Unassembled WGS sequence"/>
</dbReference>
<keyword evidence="2" id="KW-0677">Repeat</keyword>
<keyword evidence="1" id="KW-0732">Signal</keyword>
<protein>
    <recommendedName>
        <fullName evidence="8">Integrin</fullName>
    </recommendedName>
</protein>
<reference evidence="4" key="4">
    <citation type="submission" date="2023-01" db="EMBL/GenBank/DDBJ databases">
        <title>Draft genome sequence of Aliivibrio sifiae strain NBRC 105001.</title>
        <authorList>
            <person name="Sun Q."/>
            <person name="Mori K."/>
        </authorList>
    </citation>
    <scope>NUCLEOTIDE SEQUENCE</scope>
    <source>
        <strain evidence="4">NBRC 105001</strain>
    </source>
</reference>
<dbReference type="AlphaFoldDB" id="A0A2S7X988"/>
<keyword evidence="7" id="KW-1185">Reference proteome</keyword>
<dbReference type="RefSeq" id="WP_105064206.1">
    <property type="nucleotide sequence ID" value="NZ_BSOU01000001.1"/>
</dbReference>
<dbReference type="InterPro" id="IPR013517">
    <property type="entry name" value="FG-GAP"/>
</dbReference>
<keyword evidence="3" id="KW-0325">Glycoprotein</keyword>
<dbReference type="InterPro" id="IPR013519">
    <property type="entry name" value="Int_alpha_beta-p"/>
</dbReference>
<evidence type="ECO:0000256" key="2">
    <source>
        <dbReference type="ARBA" id="ARBA00022737"/>
    </source>
</evidence>
<evidence type="ECO:0000313" key="6">
    <source>
        <dbReference type="Proteomes" id="UP000239273"/>
    </source>
</evidence>
<gene>
    <name evidence="5" type="ORF">BTO23_17720</name>
    <name evidence="4" type="ORF">GCM10007855_04330</name>
</gene>
<dbReference type="PROSITE" id="PS51470">
    <property type="entry name" value="FG_GAP"/>
    <property type="match status" value="1"/>
</dbReference>
<reference evidence="5 6" key="2">
    <citation type="submission" date="2016-12" db="EMBL/GenBank/DDBJ databases">
        <title>Diversity of luminous bacteria.</title>
        <authorList>
            <person name="Yoshizawa S."/>
            <person name="Kogure K."/>
        </authorList>
    </citation>
    <scope>NUCLEOTIDE SEQUENCE [LARGE SCALE GENOMIC DNA]</scope>
    <source>
        <strain evidence="5 6">NBRC 105001</strain>
    </source>
</reference>